<evidence type="ECO:0000313" key="2">
    <source>
        <dbReference type="EMBL" id="KZP21866.1"/>
    </source>
</evidence>
<gene>
    <name evidence="2" type="ORF">FIBSPDRAFT_890864</name>
</gene>
<evidence type="ECO:0000313" key="3">
    <source>
        <dbReference type="Proteomes" id="UP000076532"/>
    </source>
</evidence>
<organism evidence="2 3">
    <name type="scientific">Athelia psychrophila</name>
    <dbReference type="NCBI Taxonomy" id="1759441"/>
    <lineage>
        <taxon>Eukaryota</taxon>
        <taxon>Fungi</taxon>
        <taxon>Dikarya</taxon>
        <taxon>Basidiomycota</taxon>
        <taxon>Agaricomycotina</taxon>
        <taxon>Agaricomycetes</taxon>
        <taxon>Agaricomycetidae</taxon>
        <taxon>Atheliales</taxon>
        <taxon>Atheliaceae</taxon>
        <taxon>Athelia</taxon>
    </lineage>
</organism>
<dbReference type="Proteomes" id="UP000076532">
    <property type="component" value="Unassembled WGS sequence"/>
</dbReference>
<dbReference type="EMBL" id="KV417544">
    <property type="protein sequence ID" value="KZP21866.1"/>
    <property type="molecule type" value="Genomic_DNA"/>
</dbReference>
<feature type="compositionally biased region" description="Polar residues" evidence="1">
    <location>
        <begin position="186"/>
        <end position="196"/>
    </location>
</feature>
<evidence type="ECO:0000256" key="1">
    <source>
        <dbReference type="SAM" id="MobiDB-lite"/>
    </source>
</evidence>
<keyword evidence="3" id="KW-1185">Reference proteome</keyword>
<proteinExistence type="predicted"/>
<protein>
    <submittedName>
        <fullName evidence="2">Uncharacterized protein</fullName>
    </submittedName>
</protein>
<feature type="compositionally biased region" description="Basic and acidic residues" evidence="1">
    <location>
        <begin position="1"/>
        <end position="26"/>
    </location>
</feature>
<accession>A0A166KG00</accession>
<sequence length="206" mass="22571">MRGRQDRQEGDKNEVESGRKRGERGAGRMADAVEAGLEEGKNDGVRRLEAVREGGHWRELRKEQWKERTVHVDDRSTQKDCCTARRLDQNNKKLQDAGLGCARTRSGGGRTGTAGRRTHRGSRSAGWVRALRVLNEENGGRGLAGGTDVLSVSFTYVKGTWNTLPYPYIHGDGSRLVDRAEMHTAPKSSSSASFTTGYLGAAEGGR</sequence>
<feature type="region of interest" description="Disordered" evidence="1">
    <location>
        <begin position="182"/>
        <end position="206"/>
    </location>
</feature>
<name>A0A166KG00_9AGAM</name>
<dbReference type="AlphaFoldDB" id="A0A166KG00"/>
<reference evidence="2 3" key="1">
    <citation type="journal article" date="2016" name="Mol. Biol. Evol.">
        <title>Comparative Genomics of Early-Diverging Mushroom-Forming Fungi Provides Insights into the Origins of Lignocellulose Decay Capabilities.</title>
        <authorList>
            <person name="Nagy L.G."/>
            <person name="Riley R."/>
            <person name="Tritt A."/>
            <person name="Adam C."/>
            <person name="Daum C."/>
            <person name="Floudas D."/>
            <person name="Sun H."/>
            <person name="Yadav J.S."/>
            <person name="Pangilinan J."/>
            <person name="Larsson K.H."/>
            <person name="Matsuura K."/>
            <person name="Barry K."/>
            <person name="Labutti K."/>
            <person name="Kuo R."/>
            <person name="Ohm R.A."/>
            <person name="Bhattacharya S.S."/>
            <person name="Shirouzu T."/>
            <person name="Yoshinaga Y."/>
            <person name="Martin F.M."/>
            <person name="Grigoriev I.V."/>
            <person name="Hibbett D.S."/>
        </authorList>
    </citation>
    <scope>NUCLEOTIDE SEQUENCE [LARGE SCALE GENOMIC DNA]</scope>
    <source>
        <strain evidence="2 3">CBS 109695</strain>
    </source>
</reference>
<feature type="region of interest" description="Disordered" evidence="1">
    <location>
        <begin position="99"/>
        <end position="122"/>
    </location>
</feature>
<feature type="region of interest" description="Disordered" evidence="1">
    <location>
        <begin position="1"/>
        <end position="41"/>
    </location>
</feature>